<dbReference type="AlphaFoldDB" id="A0A1X2IPU5"/>
<evidence type="ECO:0000256" key="1">
    <source>
        <dbReference type="ARBA" id="ARBA00022441"/>
    </source>
</evidence>
<keyword evidence="4" id="KW-0472">Membrane</keyword>
<dbReference type="PANTHER" id="PTHR46093">
    <property type="entry name" value="ACYL-COA-BINDING DOMAIN-CONTAINING PROTEIN 5"/>
    <property type="match status" value="1"/>
</dbReference>
<organism evidence="6 7">
    <name type="scientific">Absidia repens</name>
    <dbReference type="NCBI Taxonomy" id="90262"/>
    <lineage>
        <taxon>Eukaryota</taxon>
        <taxon>Fungi</taxon>
        <taxon>Fungi incertae sedis</taxon>
        <taxon>Mucoromycota</taxon>
        <taxon>Mucoromycotina</taxon>
        <taxon>Mucoromycetes</taxon>
        <taxon>Mucorales</taxon>
        <taxon>Cunninghamellaceae</taxon>
        <taxon>Absidia</taxon>
    </lineage>
</organism>
<dbReference type="Pfam" id="PF01344">
    <property type="entry name" value="Kelch_1"/>
    <property type="match status" value="1"/>
</dbReference>
<comment type="caution">
    <text evidence="6">The sequence shown here is derived from an EMBL/GenBank/DDBJ whole genome shotgun (WGS) entry which is preliminary data.</text>
</comment>
<dbReference type="InterPro" id="IPR015915">
    <property type="entry name" value="Kelch-typ_b-propeller"/>
</dbReference>
<evidence type="ECO:0000313" key="7">
    <source>
        <dbReference type="Proteomes" id="UP000193560"/>
    </source>
</evidence>
<keyword evidence="4" id="KW-0812">Transmembrane</keyword>
<dbReference type="STRING" id="90262.A0A1X2IPU5"/>
<dbReference type="OrthoDB" id="2363417at2759"/>
<accession>A0A1X2IPU5</accession>
<name>A0A1X2IPU5_9FUNG</name>
<dbReference type="SUPFAM" id="SSF117281">
    <property type="entry name" value="Kelch motif"/>
    <property type="match status" value="2"/>
</dbReference>
<keyword evidence="5" id="KW-0732">Signal</keyword>
<proteinExistence type="predicted"/>
<keyword evidence="1" id="KW-0880">Kelch repeat</keyword>
<evidence type="ECO:0000313" key="6">
    <source>
        <dbReference type="EMBL" id="ORZ20290.1"/>
    </source>
</evidence>
<evidence type="ECO:0000256" key="5">
    <source>
        <dbReference type="SAM" id="SignalP"/>
    </source>
</evidence>
<dbReference type="PANTHER" id="PTHR46093:SF18">
    <property type="entry name" value="FIBRONECTIN TYPE-III DOMAIN-CONTAINING PROTEIN"/>
    <property type="match status" value="1"/>
</dbReference>
<feature type="signal peptide" evidence="5">
    <location>
        <begin position="1"/>
        <end position="24"/>
    </location>
</feature>
<evidence type="ECO:0000256" key="2">
    <source>
        <dbReference type="ARBA" id="ARBA00022737"/>
    </source>
</evidence>
<feature type="transmembrane region" description="Helical" evidence="4">
    <location>
        <begin position="385"/>
        <end position="409"/>
    </location>
</feature>
<feature type="region of interest" description="Disordered" evidence="3">
    <location>
        <begin position="418"/>
        <end position="494"/>
    </location>
</feature>
<evidence type="ECO:0000256" key="4">
    <source>
        <dbReference type="SAM" id="Phobius"/>
    </source>
</evidence>
<keyword evidence="2" id="KW-0677">Repeat</keyword>
<gene>
    <name evidence="6" type="ORF">BCR42DRAFT_408408</name>
</gene>
<dbReference type="InterPro" id="IPR006652">
    <property type="entry name" value="Kelch_1"/>
</dbReference>
<keyword evidence="7" id="KW-1185">Reference proteome</keyword>
<evidence type="ECO:0000256" key="3">
    <source>
        <dbReference type="SAM" id="MobiDB-lite"/>
    </source>
</evidence>
<feature type="compositionally biased region" description="Polar residues" evidence="3">
    <location>
        <begin position="443"/>
        <end position="460"/>
    </location>
</feature>
<feature type="compositionally biased region" description="Basic and acidic residues" evidence="3">
    <location>
        <begin position="418"/>
        <end position="440"/>
    </location>
</feature>
<evidence type="ECO:0008006" key="8">
    <source>
        <dbReference type="Google" id="ProtNLM"/>
    </source>
</evidence>
<sequence length="494" mass="53604">MVGKSLSMINTVALIFLFSTLTECTPARTFQGCGLASDKIFCYGGYTGFEPNSFVYTPSTSDFFAIDIAKFDFTAINSTIDYWTPMPQPNDFHLEPNAGVIVTSISNKTKLYLTGGFGESNTPLINSTIIYDPSTNDWTTVPNTLPFYASSGQAIDLGDSNLFSWGGQVNNTGTIVPNQINILDYATLKWSSFQVTGNVAYDYTATLAPDGRIYMIGGAQGAPLNDTGYYTSMTVVSWFDTLSNSWGYDNATGTNVVPRKYHTADLIPGTSKILIYGGVQNTETTVMPVSDFCYIYDYKAKAYTPIAFQSSGAGPRAGHSSVLYQTPSTAEVYLFILFGYDSNVKLRNDTWVMNLTDTSQPEWTVARAKGASDDSTSTNALSTGAIVGISIGSAVAGIGLAAFAVVWFFRKRKQRQEFEIEQADPRHHQSMDGYGHHDMGEVLSTSQPVTSVTSDSSYAHTSKIEMAVEDGLRSPPSDSTKGPLLTLTKPHGID</sequence>
<dbReference type="Proteomes" id="UP000193560">
    <property type="component" value="Unassembled WGS sequence"/>
</dbReference>
<dbReference type="Pfam" id="PF24681">
    <property type="entry name" value="Kelch_KLHDC2_KLHL20_DRC7"/>
    <property type="match status" value="1"/>
</dbReference>
<dbReference type="EMBL" id="MCGE01000006">
    <property type="protein sequence ID" value="ORZ20290.1"/>
    <property type="molecule type" value="Genomic_DNA"/>
</dbReference>
<reference evidence="6 7" key="1">
    <citation type="submission" date="2016-07" db="EMBL/GenBank/DDBJ databases">
        <title>Pervasive Adenine N6-methylation of Active Genes in Fungi.</title>
        <authorList>
            <consortium name="DOE Joint Genome Institute"/>
            <person name="Mondo S.J."/>
            <person name="Dannebaum R.O."/>
            <person name="Kuo R.C."/>
            <person name="Labutti K."/>
            <person name="Haridas S."/>
            <person name="Kuo A."/>
            <person name="Salamov A."/>
            <person name="Ahrendt S.R."/>
            <person name="Lipzen A."/>
            <person name="Sullivan W."/>
            <person name="Andreopoulos W.B."/>
            <person name="Clum A."/>
            <person name="Lindquist E."/>
            <person name="Daum C."/>
            <person name="Ramamoorthy G.K."/>
            <person name="Gryganskyi A."/>
            <person name="Culley D."/>
            <person name="Magnuson J.K."/>
            <person name="James T.Y."/>
            <person name="O'Malley M.A."/>
            <person name="Stajich J.E."/>
            <person name="Spatafora J.W."/>
            <person name="Visel A."/>
            <person name="Grigoriev I.V."/>
        </authorList>
    </citation>
    <scope>NUCLEOTIDE SEQUENCE [LARGE SCALE GENOMIC DNA]</scope>
    <source>
        <strain evidence="6 7">NRRL 1336</strain>
    </source>
</reference>
<feature type="chain" id="PRO_5012936656" description="Galactose oxidase" evidence="5">
    <location>
        <begin position="25"/>
        <end position="494"/>
    </location>
</feature>
<protein>
    <recommendedName>
        <fullName evidence="8">Galactose oxidase</fullName>
    </recommendedName>
</protein>
<keyword evidence="4" id="KW-1133">Transmembrane helix</keyword>
<dbReference type="Gene3D" id="2.120.10.80">
    <property type="entry name" value="Kelch-type beta propeller"/>
    <property type="match status" value="2"/>
</dbReference>